<keyword evidence="6" id="KW-0547">Nucleotide-binding</keyword>
<dbReference type="GO" id="GO:0042245">
    <property type="term" value="P:RNA repair"/>
    <property type="evidence" value="ECO:0007669"/>
    <property type="project" value="UniProtKB-KW"/>
</dbReference>
<evidence type="ECO:0000256" key="6">
    <source>
        <dbReference type="ARBA" id="ARBA00022741"/>
    </source>
</evidence>
<evidence type="ECO:0000256" key="4">
    <source>
        <dbReference type="ARBA" id="ARBA00022695"/>
    </source>
</evidence>
<dbReference type="EMBL" id="SGWZ01000001">
    <property type="protein sequence ID" value="RZS73392.1"/>
    <property type="molecule type" value="Genomic_DNA"/>
</dbReference>
<organism evidence="14 15">
    <name type="scientific">Kerstersia gyiorum</name>
    <dbReference type="NCBI Taxonomy" id="206506"/>
    <lineage>
        <taxon>Bacteria</taxon>
        <taxon>Pseudomonadati</taxon>
        <taxon>Pseudomonadota</taxon>
        <taxon>Betaproteobacteria</taxon>
        <taxon>Burkholderiales</taxon>
        <taxon>Alcaligenaceae</taxon>
        <taxon>Kerstersia</taxon>
    </lineage>
</organism>
<comment type="cofactor">
    <cofactor evidence="1">
        <name>Mg(2+)</name>
        <dbReference type="ChEBI" id="CHEBI:18420"/>
    </cofactor>
</comment>
<dbReference type="InterPro" id="IPR032828">
    <property type="entry name" value="PolyA_RNA-bd"/>
</dbReference>
<evidence type="ECO:0000256" key="3">
    <source>
        <dbReference type="ARBA" id="ARBA00022694"/>
    </source>
</evidence>
<dbReference type="GO" id="GO:0003723">
    <property type="term" value="F:RNA binding"/>
    <property type="evidence" value="ECO:0007669"/>
    <property type="project" value="UniProtKB-KW"/>
</dbReference>
<sequence>MSQDTVATPGKRADDSLAGLDVYEVGGAVRDELLGLPAGDHDWVVVGARPEDLAARGFLPVGGDFPVFLHPRTKEEYALARTERKSGRGYKGFTFHTGPEVTLEEDLARRDLTVNAIARRPDGVLVDPYGGVADVRARLFRHVGPAFVEDPVRILRLARFSARFTDFRVADETLALAREMVRAGEVDALVPERVWKELSRGLMSMQPSRMLQVLQDTHALARIAPMLALDGAPESWAVLDRAAQAGLPLAGRYALLGRTASNVAALSSLWKVPSECADQARLLPVVLAAAAETGAGRLDALETCDALRKPERFLALLDAASLLVPVDIRAWRQALDAVRGVDAGAIAAALREQPQAIRAAVRQARAMALQALPE</sequence>
<feature type="domain" description="Poly A polymerase head" evidence="12">
    <location>
        <begin position="23"/>
        <end position="140"/>
    </location>
</feature>
<comment type="similarity">
    <text evidence="11">Belongs to the tRNA nucleotidyltransferase/poly(A) polymerase family.</text>
</comment>
<evidence type="ECO:0000256" key="9">
    <source>
        <dbReference type="ARBA" id="ARBA00022842"/>
    </source>
</evidence>
<evidence type="ECO:0000256" key="5">
    <source>
        <dbReference type="ARBA" id="ARBA00022723"/>
    </source>
</evidence>
<name>A0A4Q7MWH0_9BURK</name>
<dbReference type="InterPro" id="IPR002646">
    <property type="entry name" value="PolA_pol_head_dom"/>
</dbReference>
<dbReference type="PANTHER" id="PTHR47545:SF1">
    <property type="entry name" value="MULTIFUNCTIONAL CCA PROTEIN"/>
    <property type="match status" value="1"/>
</dbReference>
<evidence type="ECO:0000259" key="13">
    <source>
        <dbReference type="Pfam" id="PF12627"/>
    </source>
</evidence>
<accession>A0A4Q7MWH0</accession>
<dbReference type="Gene3D" id="1.10.3090.10">
    <property type="entry name" value="cca-adding enzyme, domain 2"/>
    <property type="match status" value="1"/>
</dbReference>
<dbReference type="InterPro" id="IPR050124">
    <property type="entry name" value="tRNA_CCA-adding_enzyme"/>
</dbReference>
<dbReference type="Proteomes" id="UP000292039">
    <property type="component" value="Unassembled WGS sequence"/>
</dbReference>
<evidence type="ECO:0000256" key="2">
    <source>
        <dbReference type="ARBA" id="ARBA00022679"/>
    </source>
</evidence>
<dbReference type="GO" id="GO:0046872">
    <property type="term" value="F:metal ion binding"/>
    <property type="evidence" value="ECO:0007669"/>
    <property type="project" value="UniProtKB-KW"/>
</dbReference>
<evidence type="ECO:0000313" key="14">
    <source>
        <dbReference type="EMBL" id="RZS73392.1"/>
    </source>
</evidence>
<dbReference type="GO" id="GO:0004810">
    <property type="term" value="F:CCA tRNA nucleotidyltransferase activity"/>
    <property type="evidence" value="ECO:0007669"/>
    <property type="project" value="InterPro"/>
</dbReference>
<keyword evidence="10 11" id="KW-0694">RNA-binding</keyword>
<evidence type="ECO:0000256" key="10">
    <source>
        <dbReference type="ARBA" id="ARBA00022884"/>
    </source>
</evidence>
<protein>
    <submittedName>
        <fullName evidence="14">tRNA nucleotidyltransferase (CCA-adding enzyme)</fullName>
    </submittedName>
</protein>
<gene>
    <name evidence="14" type="ORF">EV679_0583</name>
</gene>
<dbReference type="Gene3D" id="3.30.460.10">
    <property type="entry name" value="Beta Polymerase, domain 2"/>
    <property type="match status" value="1"/>
</dbReference>
<dbReference type="PIRSF" id="PIRSF000813">
    <property type="entry name" value="CCA_bact"/>
    <property type="match status" value="1"/>
</dbReference>
<dbReference type="GO" id="GO:0001680">
    <property type="term" value="P:tRNA 3'-terminal CCA addition"/>
    <property type="evidence" value="ECO:0007669"/>
    <property type="project" value="InterPro"/>
</dbReference>
<evidence type="ECO:0000259" key="12">
    <source>
        <dbReference type="Pfam" id="PF01743"/>
    </source>
</evidence>
<keyword evidence="7" id="KW-0692">RNA repair</keyword>
<reference evidence="14 15" key="1">
    <citation type="submission" date="2019-02" db="EMBL/GenBank/DDBJ databases">
        <title>Genomic Encyclopedia of Type Strains, Phase IV (KMG-IV): sequencing the most valuable type-strain genomes for metagenomic binning, comparative biology and taxonomic classification.</title>
        <authorList>
            <person name="Goeker M."/>
        </authorList>
    </citation>
    <scope>NUCLEOTIDE SEQUENCE [LARGE SCALE GENOMIC DNA]</scope>
    <source>
        <strain evidence="14 15">DSM 16618</strain>
    </source>
</reference>
<dbReference type="PANTHER" id="PTHR47545">
    <property type="entry name" value="MULTIFUNCTIONAL CCA PROTEIN"/>
    <property type="match status" value="1"/>
</dbReference>
<dbReference type="Pfam" id="PF01743">
    <property type="entry name" value="PolyA_pol"/>
    <property type="match status" value="1"/>
</dbReference>
<dbReference type="SUPFAM" id="SSF81301">
    <property type="entry name" value="Nucleotidyltransferase"/>
    <property type="match status" value="1"/>
</dbReference>
<keyword evidence="4" id="KW-0548">Nucleotidyltransferase</keyword>
<dbReference type="AlphaFoldDB" id="A0A4Q7MWH0"/>
<evidence type="ECO:0000256" key="1">
    <source>
        <dbReference type="ARBA" id="ARBA00001946"/>
    </source>
</evidence>
<dbReference type="Pfam" id="PF12627">
    <property type="entry name" value="PolyA_pol_RNAbd"/>
    <property type="match status" value="1"/>
</dbReference>
<keyword evidence="5" id="KW-0479">Metal-binding</keyword>
<evidence type="ECO:0000313" key="15">
    <source>
        <dbReference type="Proteomes" id="UP000292039"/>
    </source>
</evidence>
<dbReference type="GO" id="GO:0005524">
    <property type="term" value="F:ATP binding"/>
    <property type="evidence" value="ECO:0007669"/>
    <property type="project" value="UniProtKB-KW"/>
</dbReference>
<keyword evidence="3" id="KW-0819">tRNA processing</keyword>
<keyword evidence="2 11" id="KW-0808">Transferase</keyword>
<dbReference type="InterPro" id="IPR043519">
    <property type="entry name" value="NT_sf"/>
</dbReference>
<evidence type="ECO:0000256" key="11">
    <source>
        <dbReference type="RuleBase" id="RU003953"/>
    </source>
</evidence>
<keyword evidence="8" id="KW-0067">ATP-binding</keyword>
<dbReference type="RefSeq" id="WP_127775276.1">
    <property type="nucleotide sequence ID" value="NZ_CBCSEB010000010.1"/>
</dbReference>
<evidence type="ECO:0000256" key="8">
    <source>
        <dbReference type="ARBA" id="ARBA00022840"/>
    </source>
</evidence>
<comment type="caution">
    <text evidence="14">The sequence shown here is derived from an EMBL/GenBank/DDBJ whole genome shotgun (WGS) entry which is preliminary data.</text>
</comment>
<dbReference type="InterPro" id="IPR012006">
    <property type="entry name" value="CCA_bact"/>
</dbReference>
<evidence type="ECO:0000256" key="7">
    <source>
        <dbReference type="ARBA" id="ARBA00022800"/>
    </source>
</evidence>
<feature type="domain" description="tRNA nucleotidyltransferase/poly(A) polymerase RNA and SrmB- binding" evidence="13">
    <location>
        <begin position="166"/>
        <end position="228"/>
    </location>
</feature>
<keyword evidence="9" id="KW-0460">Magnesium</keyword>
<dbReference type="SUPFAM" id="SSF81891">
    <property type="entry name" value="Poly A polymerase C-terminal region-like"/>
    <property type="match status" value="1"/>
</dbReference>
<proteinExistence type="inferred from homology"/>